<dbReference type="PANTHER" id="PTHR43881:SF1">
    <property type="entry name" value="GAMMA-GLUTAMYLTRANSPEPTIDASE (AFU_ORTHOLOGUE AFUA_4G13580)"/>
    <property type="match status" value="1"/>
</dbReference>
<dbReference type="PANTHER" id="PTHR43881">
    <property type="entry name" value="GAMMA-GLUTAMYLTRANSPEPTIDASE (AFU_ORTHOLOGUE AFUA_4G13580)"/>
    <property type="match status" value="1"/>
</dbReference>
<dbReference type="Gene3D" id="1.10.246.230">
    <property type="match status" value="1"/>
</dbReference>
<evidence type="ECO:0000313" key="2">
    <source>
        <dbReference type="Proteomes" id="UP000551878"/>
    </source>
</evidence>
<dbReference type="InterPro" id="IPR029055">
    <property type="entry name" value="Ntn_hydrolases_N"/>
</dbReference>
<dbReference type="EC" id="2.3.2.2" evidence="1"/>
<name>A0A840QSW9_9BACI</name>
<comment type="caution">
    <text evidence="1">The sequence shown here is derived from an EMBL/GenBank/DDBJ whole genome shotgun (WGS) entry which is preliminary data.</text>
</comment>
<protein>
    <submittedName>
        <fullName evidence="1">Gamma-glutamyltranspeptidase/glutathione hydrolase</fullName>
        <ecNumber evidence="1">2.3.2.2</ecNumber>
        <ecNumber evidence="1">3.4.19.13</ecNumber>
    </submittedName>
</protein>
<dbReference type="InterPro" id="IPR043137">
    <property type="entry name" value="GGT_ssub_C"/>
</dbReference>
<dbReference type="InterPro" id="IPR052896">
    <property type="entry name" value="GGT-like_enzyme"/>
</dbReference>
<sequence>MFDFDSLHTPYAAQRMTTYANNGMVATSQPLASQAGLDILKRGGNAIDAAIATAACLTVVEPTSNGIGGDAFALVWTNGELHGLNASGPSPASVSIDDVKALGHEEIPKYGFTPVTVPGAPSAWVELSEKFGKLPLSDVLAPAIRYAEEGFPLSPVLSFYWGRAYQQFKNVLQGDEFKYWFDTFAPNGRAPVAGEQWKSPDHASTLRLIAETKGEAFYRGELAEKIDAFSREYNGFLRKEDLAHYKPEWVEPISVNYKGYDVWEIPPNGQGLVALQALKMLRNDEFTSRDCPETLHKQIEAMKLAFADGERYITENKHMSVSVADLLSDQYTEQRRALITDEAREPEVGEPRGSGTVYLATADSEGNMVSFIQSNYMGFGSGLVVPGTGVSLQNRGHNFSLDPEHDNALAPNKKTYHTIIPGFLTQDDKAVGPFGVMGGFMQPQGHMQVIMNTIDFGLNPQAALDAPRWQWVKNKQIELEHHFLQNTAQVLARKGHDVKIPPFSGGFGRGQIIWKDQESGVLAGGTESRTDGSVAGW</sequence>
<dbReference type="Proteomes" id="UP000551878">
    <property type="component" value="Unassembled WGS sequence"/>
</dbReference>
<dbReference type="EC" id="3.4.19.13" evidence="1"/>
<dbReference type="GO" id="GO:0103068">
    <property type="term" value="F:leukotriene C4 gamma-glutamyl transferase activity"/>
    <property type="evidence" value="ECO:0007669"/>
    <property type="project" value="UniProtKB-EC"/>
</dbReference>
<gene>
    <name evidence="1" type="ORF">HNQ41_002843</name>
</gene>
<dbReference type="SUPFAM" id="SSF56235">
    <property type="entry name" value="N-terminal nucleophile aminohydrolases (Ntn hydrolases)"/>
    <property type="match status" value="1"/>
</dbReference>
<dbReference type="RefSeq" id="WP_221301952.1">
    <property type="nucleotide sequence ID" value="NZ_JACHHB010000015.1"/>
</dbReference>
<accession>A0A840QSW9</accession>
<dbReference type="Gene3D" id="3.60.20.40">
    <property type="match status" value="1"/>
</dbReference>
<dbReference type="GO" id="GO:0036374">
    <property type="term" value="F:glutathione hydrolase activity"/>
    <property type="evidence" value="ECO:0007669"/>
    <property type="project" value="UniProtKB-EC"/>
</dbReference>
<keyword evidence="1" id="KW-0378">Hydrolase</keyword>
<dbReference type="AlphaFoldDB" id="A0A840QSW9"/>
<keyword evidence="1" id="KW-0808">Transferase</keyword>
<dbReference type="EMBL" id="JACHHB010000015">
    <property type="protein sequence ID" value="MBB5174626.1"/>
    <property type="molecule type" value="Genomic_DNA"/>
</dbReference>
<keyword evidence="2" id="KW-1185">Reference proteome</keyword>
<evidence type="ECO:0000313" key="1">
    <source>
        <dbReference type="EMBL" id="MBB5174626.1"/>
    </source>
</evidence>
<dbReference type="Pfam" id="PF01019">
    <property type="entry name" value="G_glu_transpept"/>
    <property type="match status" value="1"/>
</dbReference>
<organism evidence="1 2">
    <name type="scientific">Texcoconibacillus texcoconensis</name>
    <dbReference type="NCBI Taxonomy" id="1095777"/>
    <lineage>
        <taxon>Bacteria</taxon>
        <taxon>Bacillati</taxon>
        <taxon>Bacillota</taxon>
        <taxon>Bacilli</taxon>
        <taxon>Bacillales</taxon>
        <taxon>Bacillaceae</taxon>
        <taxon>Texcoconibacillus</taxon>
    </lineage>
</organism>
<dbReference type="PRINTS" id="PR01210">
    <property type="entry name" value="GGTRANSPTASE"/>
</dbReference>
<proteinExistence type="predicted"/>
<keyword evidence="1" id="KW-0012">Acyltransferase</keyword>
<reference evidence="1 2" key="1">
    <citation type="submission" date="2020-08" db="EMBL/GenBank/DDBJ databases">
        <title>Genomic Encyclopedia of Type Strains, Phase IV (KMG-IV): sequencing the most valuable type-strain genomes for metagenomic binning, comparative biology and taxonomic classification.</title>
        <authorList>
            <person name="Goeker M."/>
        </authorList>
    </citation>
    <scope>NUCLEOTIDE SEQUENCE [LARGE SCALE GENOMIC DNA]</scope>
    <source>
        <strain evidence="1 2">DSM 24696</strain>
    </source>
</reference>